<name>A0A927LG21_9ACTN</name>
<accession>A0A927LG21</accession>
<dbReference type="Proteomes" id="UP000661025">
    <property type="component" value="Unassembled WGS sequence"/>
</dbReference>
<comment type="caution">
    <text evidence="1">The sequence shown here is derived from an EMBL/GenBank/DDBJ whole genome shotgun (WGS) entry which is preliminary data.</text>
</comment>
<dbReference type="AlphaFoldDB" id="A0A927LG21"/>
<dbReference type="EMBL" id="JACYXT010000045">
    <property type="protein sequence ID" value="MBD9730194.1"/>
    <property type="molecule type" value="Genomic_DNA"/>
</dbReference>
<dbReference type="GeneID" id="79932959"/>
<proteinExistence type="predicted"/>
<organism evidence="1 2">
    <name type="scientific">Streptomyces caniscabiei</name>
    <dbReference type="NCBI Taxonomy" id="2746961"/>
    <lineage>
        <taxon>Bacteria</taxon>
        <taxon>Bacillati</taxon>
        <taxon>Actinomycetota</taxon>
        <taxon>Actinomycetes</taxon>
        <taxon>Kitasatosporales</taxon>
        <taxon>Streptomycetaceae</taxon>
        <taxon>Streptomyces</taxon>
    </lineage>
</organism>
<gene>
    <name evidence="1" type="ORF">IHE70_45015</name>
</gene>
<protein>
    <submittedName>
        <fullName evidence="1">Uncharacterized protein</fullName>
    </submittedName>
</protein>
<reference evidence="1" key="1">
    <citation type="submission" date="2020-09" db="EMBL/GenBank/DDBJ databases">
        <title>Streptomyces canutascabiei sp. nov., which causes potato common scab and is distributed across the world.</title>
        <authorList>
            <person name="Nguyen H.P."/>
            <person name="Weisberg A.J."/>
            <person name="Chang J.H."/>
            <person name="Clarke C.R."/>
        </authorList>
    </citation>
    <scope>NUCLEOTIDE SEQUENCE</scope>
    <source>
        <strain evidence="1">ID-01-6.2a</strain>
    </source>
</reference>
<sequence length="205" mass="22947">MTSNANDMLAAHQAKVQAVRDQLEATVNRINNHKGLSFEAKQGRVSRAYLDAQQQMAVLRDSGRKELERHEQRLLDRVFGNKGGDGQTLMAQRQANQMAASITNQAAAMDMLRTAQQDGDTQLAKAIAGRAYSNNWVDVVDHWNHDGSNDPAIRLLNEHREMPQVNRFIWDAEHHVGQPREIENMKPHEISRAAQADYSDGGEAA</sequence>
<evidence type="ECO:0000313" key="1">
    <source>
        <dbReference type="EMBL" id="MBD9730194.1"/>
    </source>
</evidence>
<dbReference type="RefSeq" id="WP_192366170.1">
    <property type="nucleotide sequence ID" value="NZ_CP119182.1"/>
</dbReference>
<evidence type="ECO:0000313" key="2">
    <source>
        <dbReference type="Proteomes" id="UP000661025"/>
    </source>
</evidence>